<dbReference type="PANTHER" id="PTHR30329:SF21">
    <property type="entry name" value="LIPOPROTEIN YIAD-RELATED"/>
    <property type="match status" value="1"/>
</dbReference>
<evidence type="ECO:0000313" key="7">
    <source>
        <dbReference type="EMBL" id="GGE24555.1"/>
    </source>
</evidence>
<dbReference type="SUPFAM" id="SSF116846">
    <property type="entry name" value="MIT domain"/>
    <property type="match status" value="1"/>
</dbReference>
<evidence type="ECO:0000256" key="3">
    <source>
        <dbReference type="ARBA" id="ARBA00023237"/>
    </source>
</evidence>
<keyword evidence="8" id="KW-1185">Reference proteome</keyword>
<keyword evidence="2 4" id="KW-0472">Membrane</keyword>
<feature type="chain" id="PRO_5038069674" description="OmpA-like domain-containing protein" evidence="5">
    <location>
        <begin position="23"/>
        <end position="321"/>
    </location>
</feature>
<reference evidence="7" key="2">
    <citation type="submission" date="2020-09" db="EMBL/GenBank/DDBJ databases">
        <authorList>
            <person name="Sun Q."/>
            <person name="Zhou Y."/>
        </authorList>
    </citation>
    <scope>NUCLEOTIDE SEQUENCE</scope>
    <source>
        <strain evidence="7">CGMCC 1.15367</strain>
    </source>
</reference>
<feature type="domain" description="OmpA-like" evidence="6">
    <location>
        <begin position="199"/>
        <end position="321"/>
    </location>
</feature>
<protein>
    <recommendedName>
        <fullName evidence="6">OmpA-like domain-containing protein</fullName>
    </recommendedName>
</protein>
<dbReference type="InterPro" id="IPR036181">
    <property type="entry name" value="MIT_dom_sf"/>
</dbReference>
<dbReference type="InterPro" id="IPR036737">
    <property type="entry name" value="OmpA-like_sf"/>
</dbReference>
<dbReference type="PANTHER" id="PTHR30329">
    <property type="entry name" value="STATOR ELEMENT OF FLAGELLAR MOTOR COMPLEX"/>
    <property type="match status" value="1"/>
</dbReference>
<dbReference type="InterPro" id="IPR050330">
    <property type="entry name" value="Bact_OuterMem_StrucFunc"/>
</dbReference>
<comment type="subcellular location">
    <subcellularLocation>
        <location evidence="1">Cell outer membrane</location>
    </subcellularLocation>
</comment>
<evidence type="ECO:0000256" key="5">
    <source>
        <dbReference type="SAM" id="SignalP"/>
    </source>
</evidence>
<dbReference type="InterPro" id="IPR006665">
    <property type="entry name" value="OmpA-like"/>
</dbReference>
<dbReference type="RefSeq" id="WP_188913464.1">
    <property type="nucleotide sequence ID" value="NZ_BMIQ01000014.1"/>
</dbReference>
<accession>A0A917EDA8</accession>
<feature type="signal peptide" evidence="5">
    <location>
        <begin position="1"/>
        <end position="22"/>
    </location>
</feature>
<dbReference type="GO" id="GO:0009279">
    <property type="term" value="C:cell outer membrane"/>
    <property type="evidence" value="ECO:0007669"/>
    <property type="project" value="UniProtKB-SubCell"/>
</dbReference>
<evidence type="ECO:0000313" key="8">
    <source>
        <dbReference type="Proteomes" id="UP000644699"/>
    </source>
</evidence>
<dbReference type="PRINTS" id="PR01021">
    <property type="entry name" value="OMPADOMAIN"/>
</dbReference>
<evidence type="ECO:0000256" key="4">
    <source>
        <dbReference type="PROSITE-ProRule" id="PRU00473"/>
    </source>
</evidence>
<name>A0A917EDA8_9HYPH</name>
<evidence type="ECO:0000256" key="2">
    <source>
        <dbReference type="ARBA" id="ARBA00023136"/>
    </source>
</evidence>
<dbReference type="EMBL" id="BMIQ01000014">
    <property type="protein sequence ID" value="GGE24555.1"/>
    <property type="molecule type" value="Genomic_DNA"/>
</dbReference>
<evidence type="ECO:0000256" key="1">
    <source>
        <dbReference type="ARBA" id="ARBA00004442"/>
    </source>
</evidence>
<dbReference type="CDD" id="cd07185">
    <property type="entry name" value="OmpA_C-like"/>
    <property type="match status" value="1"/>
</dbReference>
<dbReference type="InterPro" id="IPR006664">
    <property type="entry name" value="OMP_bac"/>
</dbReference>
<dbReference type="Proteomes" id="UP000644699">
    <property type="component" value="Unassembled WGS sequence"/>
</dbReference>
<keyword evidence="3" id="KW-0998">Cell outer membrane</keyword>
<dbReference type="PROSITE" id="PS51123">
    <property type="entry name" value="OMPA_2"/>
    <property type="match status" value="1"/>
</dbReference>
<proteinExistence type="predicted"/>
<keyword evidence="5" id="KW-0732">Signal</keyword>
<gene>
    <name evidence="7" type="ORF">GCM10011390_50010</name>
</gene>
<reference evidence="7" key="1">
    <citation type="journal article" date="2014" name="Int. J. Syst. Evol. Microbiol.">
        <title>Complete genome sequence of Corynebacterium casei LMG S-19264T (=DSM 44701T), isolated from a smear-ripened cheese.</title>
        <authorList>
            <consortium name="US DOE Joint Genome Institute (JGI-PGF)"/>
            <person name="Walter F."/>
            <person name="Albersmeier A."/>
            <person name="Kalinowski J."/>
            <person name="Ruckert C."/>
        </authorList>
    </citation>
    <scope>NUCLEOTIDE SEQUENCE</scope>
    <source>
        <strain evidence="7">CGMCC 1.15367</strain>
    </source>
</reference>
<dbReference type="SUPFAM" id="SSF103088">
    <property type="entry name" value="OmpA-like"/>
    <property type="match status" value="1"/>
</dbReference>
<organism evidence="7 8">
    <name type="scientific">Aureimonas endophytica</name>
    <dbReference type="NCBI Taxonomy" id="2027858"/>
    <lineage>
        <taxon>Bacteria</taxon>
        <taxon>Pseudomonadati</taxon>
        <taxon>Pseudomonadota</taxon>
        <taxon>Alphaproteobacteria</taxon>
        <taxon>Hyphomicrobiales</taxon>
        <taxon>Aurantimonadaceae</taxon>
        <taxon>Aureimonas</taxon>
    </lineage>
</organism>
<dbReference type="AlphaFoldDB" id="A0A917EDA8"/>
<dbReference type="Pfam" id="PF00691">
    <property type="entry name" value="OmpA"/>
    <property type="match status" value="1"/>
</dbReference>
<comment type="caution">
    <text evidence="7">The sequence shown here is derived from an EMBL/GenBank/DDBJ whole genome shotgun (WGS) entry which is preliminary data.</text>
</comment>
<evidence type="ECO:0000259" key="6">
    <source>
        <dbReference type="PROSITE" id="PS51123"/>
    </source>
</evidence>
<dbReference type="Gene3D" id="3.30.1330.60">
    <property type="entry name" value="OmpA-like domain"/>
    <property type="match status" value="1"/>
</dbReference>
<sequence length="321" mass="35265">MIRPVVAILALFTTLAATPSHADECRAALLDLQNMLKAGKLDDAQRQIGALDPCGAAYIRSAQGAVAAAYIRAAAKIETVEARRSDYRALVETAAGYHVSWEASWRLASLEREARQYREAAVSFQEAIDLLAAATAEEPEQKMRETQHKTAQFLLRSADEMRMLAANPTPDGQAGAFVAALVDKRDGTFAGVYSPTFDRGLAAEKVPAPITFVFDSDAFDEVGRKAAEEIVELFKARKPVRIQVVGYTDRKGAKDYNLALSRRRADAVKAFLRQELGASVRQTTITAQGRGSVPRELSDPSLYTPDEIDRLDRRVEFTWGE</sequence>